<reference evidence="2 3" key="1">
    <citation type="submission" date="2022-09" db="EMBL/GenBank/DDBJ databases">
        <title>Interaction between co-microsymbionts with complementary sets of symbiotic genes in legume-rhizobium systems.</title>
        <authorList>
            <person name="Safronova V."/>
            <person name="Sazanova A."/>
            <person name="Afonin A."/>
            <person name="Chirak E."/>
        </authorList>
    </citation>
    <scope>NUCLEOTIDE SEQUENCE [LARGE SCALE GENOMIC DNA]</scope>
    <source>
        <strain evidence="2 3">A18/4-1</strain>
    </source>
</reference>
<accession>A0ABY6CC85</accession>
<dbReference type="EMBL" id="CP104965">
    <property type="protein sequence ID" value="UXN69840.1"/>
    <property type="molecule type" value="Genomic_DNA"/>
</dbReference>
<proteinExistence type="predicted"/>
<organism evidence="2 3">
    <name type="scientific">Devosia neptuniae</name>
    <dbReference type="NCBI Taxonomy" id="191302"/>
    <lineage>
        <taxon>Bacteria</taxon>
        <taxon>Pseudomonadati</taxon>
        <taxon>Pseudomonadota</taxon>
        <taxon>Alphaproteobacteria</taxon>
        <taxon>Hyphomicrobiales</taxon>
        <taxon>Devosiaceae</taxon>
        <taxon>Devosia</taxon>
    </lineage>
</organism>
<evidence type="ECO:0000313" key="3">
    <source>
        <dbReference type="Proteomes" id="UP001061862"/>
    </source>
</evidence>
<evidence type="ECO:0000313" key="2">
    <source>
        <dbReference type="EMBL" id="UXN69840.1"/>
    </source>
</evidence>
<dbReference type="RefSeq" id="WP_262168494.1">
    <property type="nucleotide sequence ID" value="NZ_CP104965.1"/>
</dbReference>
<dbReference type="Proteomes" id="UP001061862">
    <property type="component" value="Chromosome"/>
</dbReference>
<feature type="chain" id="PRO_5045700835" description="Secreted protein" evidence="1">
    <location>
        <begin position="20"/>
        <end position="133"/>
    </location>
</feature>
<gene>
    <name evidence="2" type="ORF">N8A98_21960</name>
</gene>
<keyword evidence="3" id="KW-1185">Reference proteome</keyword>
<keyword evidence="1" id="KW-0732">Signal</keyword>
<name>A0ABY6CC85_9HYPH</name>
<evidence type="ECO:0000256" key="1">
    <source>
        <dbReference type="SAM" id="SignalP"/>
    </source>
</evidence>
<protein>
    <recommendedName>
        <fullName evidence="4">Secreted protein</fullName>
    </recommendedName>
</protein>
<evidence type="ECO:0008006" key="4">
    <source>
        <dbReference type="Google" id="ProtNLM"/>
    </source>
</evidence>
<sequence length="133" mass="13722">MRQFALATILALSTTAAFADAPFAPMPEPSPNEGPAFIDSSATRVDADQVQLKLTFEGGACQAVDEPVLGDVSGGTLALTIPTHDTSEMCTMQIVQIPVDVTIDAGADITALDVIIQAPSGQPQHSGTIEVSN</sequence>
<feature type="signal peptide" evidence="1">
    <location>
        <begin position="1"/>
        <end position="19"/>
    </location>
</feature>